<dbReference type="AGR" id="MGI:3804254"/>
<name>Q8CAQ3_MOUSE</name>
<reference evidence="1" key="5">
    <citation type="submission" date="2001-07" db="EMBL/GenBank/DDBJ databases">
        <authorList>
            <person name="Adachi J."/>
            <person name="Aizawa K."/>
            <person name="Akimura T."/>
            <person name="Arakawa T."/>
            <person name="Bono H."/>
            <person name="Carninci P."/>
            <person name="Fukuda S."/>
            <person name="Furuno M."/>
            <person name="Hanagaki T."/>
            <person name="Hara A."/>
            <person name="Hashizume W."/>
            <person name="Hayashida K."/>
            <person name="Hayatsu N."/>
            <person name="Hiramoto K."/>
            <person name="Hiraoka T."/>
            <person name="Hirozane T."/>
            <person name="Hori F."/>
            <person name="Imotani K."/>
            <person name="Ishii Y."/>
            <person name="Itoh M."/>
            <person name="Kagawa I."/>
            <person name="Kasukawa T."/>
            <person name="Katoh H."/>
            <person name="Kawai J."/>
            <person name="Kojima Y."/>
            <person name="Kondo S."/>
            <person name="Konno H."/>
            <person name="Kouda M."/>
            <person name="Koya S."/>
            <person name="Kurihara C."/>
            <person name="Matsuyama T."/>
            <person name="Miyazaki A."/>
            <person name="Murata M."/>
            <person name="Nakamura M."/>
            <person name="Nishi K."/>
            <person name="Nomura K."/>
            <person name="Numazaki R."/>
            <person name="Ohno M."/>
            <person name="Ohsato N."/>
            <person name="Okazaki Y."/>
            <person name="Saito R."/>
            <person name="Saitoh H."/>
            <person name="Sakai C."/>
            <person name="Sakai K."/>
            <person name="Sakazume N."/>
            <person name="Sano H."/>
            <person name="Sasaki D."/>
            <person name="Shibata K."/>
            <person name="Shinagawa A."/>
            <person name="Shiraki T."/>
            <person name="Sogabe Y."/>
            <person name="Tagami M."/>
            <person name="Tagawa A."/>
            <person name="Takahashi F."/>
            <person name="Takaku-Akahira S."/>
            <person name="Takeda Y."/>
            <person name="Tanaka T."/>
            <person name="Tomaru A."/>
            <person name="Toya T."/>
            <person name="Yasunishi A."/>
            <person name="Muramatsu M."/>
            <person name="Hayashizaki Y."/>
        </authorList>
    </citation>
    <scope>NUCLEOTIDE SEQUENCE</scope>
    <source>
        <strain evidence="1">C57BL/6J</strain>
        <tissue evidence="1">Thymus</tissue>
    </source>
</reference>
<dbReference type="EMBL" id="AK038227">
    <property type="protein sequence ID" value="BAC29948.1"/>
    <property type="molecule type" value="mRNA"/>
</dbReference>
<reference evidence="1" key="4">
    <citation type="journal article" date="2001" name="Nature">
        <title>Functional annotation of a full-length mouse cDNA collection.</title>
        <authorList>
            <consortium name="The RIKEN Genome Exploration Research Group Phase II Team and the FANTOM Consortium"/>
        </authorList>
    </citation>
    <scope>NUCLEOTIDE SEQUENCE</scope>
    <source>
        <strain evidence="1">C57BL/6J</strain>
        <tissue evidence="1">Thymus</tissue>
    </source>
</reference>
<evidence type="ECO:0000313" key="2">
    <source>
        <dbReference type="MGI" id="MGI:3804254"/>
    </source>
</evidence>
<evidence type="ECO:0000313" key="1">
    <source>
        <dbReference type="EMBL" id="BAC29948.1"/>
    </source>
</evidence>
<gene>
    <name evidence="2" type="primary">Gm9734</name>
</gene>
<dbReference type="AlphaFoldDB" id="Q8CAQ3"/>
<dbReference type="MGI" id="MGI:3804254">
    <property type="gene designation" value="Gm9734"/>
</dbReference>
<reference evidence="1" key="8">
    <citation type="journal article" date="2005" name="Science">
        <title>Antisense Transcription in the Mammalian Transcriptome.</title>
        <authorList>
            <consortium name="RIKEN Genome Exploration Research Group and Genome Science Group (Genome Network Project Core Group) and the FANTOM Consortium"/>
        </authorList>
    </citation>
    <scope>NUCLEOTIDE SEQUENCE</scope>
    <source>
        <strain evidence="1">C57BL/6J</strain>
        <tissue evidence="1">Thymus</tissue>
    </source>
</reference>
<reference evidence="1" key="3">
    <citation type="journal article" date="2000" name="Genome Res.">
        <title>RIKEN integrated sequence analysis (RISA) system--384-format sequencing pipeline with 384 multicapillary sequencer.</title>
        <authorList>
            <person name="Shibata K."/>
            <person name="Itoh M."/>
            <person name="Aizawa K."/>
            <person name="Nagaoka S."/>
            <person name="Sasaki N."/>
            <person name="Carninci P."/>
            <person name="Konno H."/>
            <person name="Akiyama J."/>
            <person name="Nishi K."/>
            <person name="Kitsunai T."/>
            <person name="Tashiro H."/>
            <person name="Itoh M."/>
            <person name="Sumi N."/>
            <person name="Ishii Y."/>
            <person name="Nakamura S."/>
            <person name="Hazama M."/>
            <person name="Nishine T."/>
            <person name="Harada A."/>
            <person name="Yamamoto R."/>
            <person name="Matsumoto H."/>
            <person name="Sakaguchi S."/>
            <person name="Ikegami T."/>
            <person name="Kashiwagi K."/>
            <person name="Fujiwake S."/>
            <person name="Inoue K."/>
            <person name="Togawa Y."/>
            <person name="Izawa M."/>
            <person name="Ohara E."/>
            <person name="Watahiki M."/>
            <person name="Yoneda Y."/>
            <person name="Ishikawa T."/>
            <person name="Ozawa K."/>
            <person name="Tanaka T."/>
            <person name="Matsuura S."/>
            <person name="Kawai J."/>
            <person name="Okazaki Y."/>
            <person name="Muramatsu M."/>
            <person name="Inoue Y."/>
            <person name="Kira A."/>
            <person name="Hayashizaki Y."/>
        </authorList>
    </citation>
    <scope>NUCLEOTIDE SEQUENCE</scope>
    <source>
        <strain evidence="1">C57BL/6J</strain>
        <tissue evidence="1">Thymus</tissue>
    </source>
</reference>
<reference evidence="1" key="7">
    <citation type="journal article" date="2005" name="Science">
        <title>The Transcriptional Landscape of the Mammalian Genome.</title>
        <authorList>
            <consortium name="The FANTOM Consortium"/>
            <consortium name="Riken Genome Exploration Research Group and Genome Science Group (Genome Network Project Core Group)"/>
        </authorList>
    </citation>
    <scope>NUCLEOTIDE SEQUENCE</scope>
    <source>
        <strain evidence="1">C57BL/6J</strain>
        <tissue evidence="1">Thymus</tissue>
    </source>
</reference>
<organism evidence="1">
    <name type="scientific">Mus musculus</name>
    <name type="common">Mouse</name>
    <dbReference type="NCBI Taxonomy" id="10090"/>
    <lineage>
        <taxon>Eukaryota</taxon>
        <taxon>Metazoa</taxon>
        <taxon>Chordata</taxon>
        <taxon>Craniata</taxon>
        <taxon>Vertebrata</taxon>
        <taxon>Euteleostomi</taxon>
        <taxon>Mammalia</taxon>
        <taxon>Eutheria</taxon>
        <taxon>Euarchontoglires</taxon>
        <taxon>Glires</taxon>
        <taxon>Rodentia</taxon>
        <taxon>Myomorpha</taxon>
        <taxon>Muroidea</taxon>
        <taxon>Muridae</taxon>
        <taxon>Murinae</taxon>
        <taxon>Mus</taxon>
        <taxon>Mus</taxon>
    </lineage>
</organism>
<reference evidence="1" key="2">
    <citation type="journal article" date="2000" name="Genome Res.">
        <title>Normalization and subtraction of cap-trapper-selected cDNAs to prepare full-length cDNA libraries for rapid discovery of new genes.</title>
        <authorList>
            <person name="Carninci P."/>
            <person name="Shibata Y."/>
            <person name="Hayatsu N."/>
            <person name="Sugahara Y."/>
            <person name="Shibata K."/>
            <person name="Itoh M."/>
            <person name="Konno H."/>
            <person name="Okazaki Y."/>
            <person name="Muramatsu M."/>
            <person name="Hayashizaki Y."/>
        </authorList>
    </citation>
    <scope>NUCLEOTIDE SEQUENCE</scope>
    <source>
        <strain evidence="1">C57BL/6J</strain>
        <tissue evidence="1">Thymus</tissue>
    </source>
</reference>
<sequence>MRSDGRVGRRRWQARSAGAQRPLSLSAAACRAGLPALRGGMAGLGELLAPSAAQSPPTTLAEYSSGAALGAVRGQPWAPPPTEPWWWPWEERTDASLHADWRETARALRLKACFLGAPRQPGEALKSPAWAEEYPEIPWTVLGVFIFLTTRWEGLAWPSRPPIHRPGPGRLNFQAETNQHP</sequence>
<proteinExistence type="evidence at transcript level"/>
<protein>
    <submittedName>
        <fullName evidence="1">Uncharacterized protein</fullName>
    </submittedName>
</protein>
<reference evidence="1" key="6">
    <citation type="journal article" date="2002" name="Nature">
        <title>Analysis of the mouse transcriptome based on functional annotation of 60,770 full-length cDNAs.</title>
        <authorList>
            <consortium name="The FANTOM Consortium and the RIKEN Genome Exploration Research Group Phase I and II Team"/>
        </authorList>
    </citation>
    <scope>NUCLEOTIDE SEQUENCE</scope>
    <source>
        <strain evidence="1">C57BL/6J</strain>
        <tissue evidence="1">Thymus</tissue>
    </source>
</reference>
<accession>Q8CAQ3</accession>
<reference evidence="1" key="1">
    <citation type="journal article" date="1999" name="Methods Enzymol.">
        <title>High-efficiency full-length cDNA cloning.</title>
        <authorList>
            <person name="Carninci P."/>
            <person name="Hayashizaki Y."/>
        </authorList>
    </citation>
    <scope>NUCLEOTIDE SEQUENCE</scope>
    <source>
        <strain evidence="1">C57BL/6J</strain>
        <tissue evidence="1">Thymus</tissue>
    </source>
</reference>